<sequence length="100" mass="11250">MPMIDSRSTSFKIKSVRVSRHATVLLVLFLLRCNDLVYVAVLLRKGQNQDYHSHHSLIPAYRQLLAVVISLPSGMDTPSSHNMQDGLSTKFSKLKIDPCI</sequence>
<dbReference type="AlphaFoldDB" id="A0A1D1V9Y3"/>
<protein>
    <submittedName>
        <fullName evidence="1">Uncharacterized protein</fullName>
    </submittedName>
</protein>
<gene>
    <name evidence="1" type="primary">RvY_08254</name>
    <name evidence="1" type="synonym">RvY_08254.1</name>
    <name evidence="1" type="ORF">RvY_08254-1</name>
</gene>
<reference evidence="1 2" key="1">
    <citation type="journal article" date="2016" name="Nat. Commun.">
        <title>Extremotolerant tardigrade genome and improved radiotolerance of human cultured cells by tardigrade-unique protein.</title>
        <authorList>
            <person name="Hashimoto T."/>
            <person name="Horikawa D.D."/>
            <person name="Saito Y."/>
            <person name="Kuwahara H."/>
            <person name="Kozuka-Hata H."/>
            <person name="Shin-I T."/>
            <person name="Minakuchi Y."/>
            <person name="Ohishi K."/>
            <person name="Motoyama A."/>
            <person name="Aizu T."/>
            <person name="Enomoto A."/>
            <person name="Kondo K."/>
            <person name="Tanaka S."/>
            <person name="Hara Y."/>
            <person name="Koshikawa S."/>
            <person name="Sagara H."/>
            <person name="Miura T."/>
            <person name="Yokobori S."/>
            <person name="Miyagawa K."/>
            <person name="Suzuki Y."/>
            <person name="Kubo T."/>
            <person name="Oyama M."/>
            <person name="Kohara Y."/>
            <person name="Fujiyama A."/>
            <person name="Arakawa K."/>
            <person name="Katayama T."/>
            <person name="Toyoda A."/>
            <person name="Kunieda T."/>
        </authorList>
    </citation>
    <scope>NUCLEOTIDE SEQUENCE [LARGE SCALE GENOMIC DNA]</scope>
    <source>
        <strain evidence="1 2">YOKOZUNA-1</strain>
    </source>
</reference>
<name>A0A1D1V9Y3_RAMVA</name>
<accession>A0A1D1V9Y3</accession>
<evidence type="ECO:0000313" key="1">
    <source>
        <dbReference type="EMBL" id="GAU96882.1"/>
    </source>
</evidence>
<dbReference type="Proteomes" id="UP000186922">
    <property type="component" value="Unassembled WGS sequence"/>
</dbReference>
<keyword evidence="2" id="KW-1185">Reference proteome</keyword>
<comment type="caution">
    <text evidence="1">The sequence shown here is derived from an EMBL/GenBank/DDBJ whole genome shotgun (WGS) entry which is preliminary data.</text>
</comment>
<dbReference type="EMBL" id="BDGG01000003">
    <property type="protein sequence ID" value="GAU96882.1"/>
    <property type="molecule type" value="Genomic_DNA"/>
</dbReference>
<organism evidence="1 2">
    <name type="scientific">Ramazzottius varieornatus</name>
    <name type="common">Water bear</name>
    <name type="synonym">Tardigrade</name>
    <dbReference type="NCBI Taxonomy" id="947166"/>
    <lineage>
        <taxon>Eukaryota</taxon>
        <taxon>Metazoa</taxon>
        <taxon>Ecdysozoa</taxon>
        <taxon>Tardigrada</taxon>
        <taxon>Eutardigrada</taxon>
        <taxon>Parachela</taxon>
        <taxon>Hypsibioidea</taxon>
        <taxon>Ramazzottiidae</taxon>
        <taxon>Ramazzottius</taxon>
    </lineage>
</organism>
<proteinExistence type="predicted"/>
<evidence type="ECO:0000313" key="2">
    <source>
        <dbReference type="Proteomes" id="UP000186922"/>
    </source>
</evidence>